<organism evidence="1">
    <name type="scientific">Enterobacter phage vB_EclP_26</name>
    <dbReference type="NCBI Taxonomy" id="3161160"/>
    <lineage>
        <taxon>Viruses</taxon>
        <taxon>Duplodnaviria</taxon>
        <taxon>Heunggongvirae</taxon>
        <taxon>Uroviricota</taxon>
        <taxon>Caudoviricetes</taxon>
    </lineage>
</organism>
<gene>
    <name evidence="1" type="ORF">vBEclP26_003</name>
</gene>
<protein>
    <submittedName>
        <fullName evidence="1">Uncharacterized protein</fullName>
    </submittedName>
</protein>
<evidence type="ECO:0000313" key="1">
    <source>
        <dbReference type="EMBL" id="XBW52431.1"/>
    </source>
</evidence>
<proteinExistence type="predicted"/>
<dbReference type="EMBL" id="PP869411">
    <property type="protein sequence ID" value="XBW52431.1"/>
    <property type="molecule type" value="Genomic_DNA"/>
</dbReference>
<accession>A0AAU7VEK6</accession>
<reference evidence="1" key="1">
    <citation type="submission" date="2024-06" db="EMBL/GenBank/DDBJ databases">
        <authorList>
            <person name="Li Z."/>
        </authorList>
    </citation>
    <scope>NUCLEOTIDE SEQUENCE</scope>
</reference>
<sequence>MSLNGLIATRLLCPKCGNHPTLSGYSGSSYWWCYKCNREVKDV</sequence>
<name>A0AAU7VEK6_9CAUD</name>